<proteinExistence type="predicted"/>
<dbReference type="Gene3D" id="1.10.443.10">
    <property type="entry name" value="Intergrase catalytic core"/>
    <property type="match status" value="1"/>
</dbReference>
<accession>A0A382P749</accession>
<dbReference type="EMBL" id="UINC01105037">
    <property type="protein sequence ID" value="SVC68660.1"/>
    <property type="molecule type" value="Genomic_DNA"/>
</dbReference>
<dbReference type="PROSITE" id="PS51898">
    <property type="entry name" value="TYR_RECOMBINASE"/>
    <property type="match status" value="1"/>
</dbReference>
<organism evidence="3">
    <name type="scientific">marine metagenome</name>
    <dbReference type="NCBI Taxonomy" id="408172"/>
    <lineage>
        <taxon>unclassified sequences</taxon>
        <taxon>metagenomes</taxon>
        <taxon>ecological metagenomes</taxon>
    </lineage>
</organism>
<sequence>MSTDTVVVRRGSAEVKIFKATDKYPYYRVCYYTGGKRQVQTFADLGKARDEAELRANQLSRADGWAAQMDSRDRVIYLDAKTYVDPLGVRLDAVAKEYAEAKELLPEMQLREAVEFYRKFFPQDVDSRPVPDVVKELIAQREKDGCSSAYTKDLRLRLQRFARTFNCPINSLTPGAVSRFLEGLNVGARHQNNYRRVIQTLLKFAQQQGYLPEEVDMMKGVRRRKEIDEEVQIFTADEFAGMLKHAVANQSPVLPVLVLGGLCGLRNAEIRRLHWADVKWEEGHVEIKKGTAKTRARRTAPISENAMAWLGGYTEATGKVWAGAE</sequence>
<gene>
    <name evidence="3" type="ORF">METZ01_LOCUS321514</name>
</gene>
<dbReference type="AlphaFoldDB" id="A0A382P749"/>
<name>A0A382P749_9ZZZZ</name>
<dbReference type="SUPFAM" id="SSF56349">
    <property type="entry name" value="DNA breaking-rejoining enzymes"/>
    <property type="match status" value="1"/>
</dbReference>
<protein>
    <recommendedName>
        <fullName evidence="2">Tyr recombinase domain-containing protein</fullName>
    </recommendedName>
</protein>
<evidence type="ECO:0000256" key="1">
    <source>
        <dbReference type="ARBA" id="ARBA00023172"/>
    </source>
</evidence>
<keyword evidence="1" id="KW-0233">DNA recombination</keyword>
<evidence type="ECO:0000313" key="3">
    <source>
        <dbReference type="EMBL" id="SVC68660.1"/>
    </source>
</evidence>
<evidence type="ECO:0000259" key="2">
    <source>
        <dbReference type="PROSITE" id="PS51898"/>
    </source>
</evidence>
<dbReference type="InterPro" id="IPR002104">
    <property type="entry name" value="Integrase_catalytic"/>
</dbReference>
<feature type="domain" description="Tyr recombinase" evidence="2">
    <location>
        <begin position="229"/>
        <end position="325"/>
    </location>
</feature>
<dbReference type="InterPro" id="IPR011010">
    <property type="entry name" value="DNA_brk_join_enz"/>
</dbReference>
<dbReference type="GO" id="GO:0006310">
    <property type="term" value="P:DNA recombination"/>
    <property type="evidence" value="ECO:0007669"/>
    <property type="project" value="UniProtKB-KW"/>
</dbReference>
<dbReference type="GO" id="GO:0015074">
    <property type="term" value="P:DNA integration"/>
    <property type="evidence" value="ECO:0007669"/>
    <property type="project" value="InterPro"/>
</dbReference>
<dbReference type="GO" id="GO:0003677">
    <property type="term" value="F:DNA binding"/>
    <property type="evidence" value="ECO:0007669"/>
    <property type="project" value="InterPro"/>
</dbReference>
<dbReference type="Pfam" id="PF00589">
    <property type="entry name" value="Phage_integrase"/>
    <property type="match status" value="1"/>
</dbReference>
<feature type="non-terminal residue" evidence="3">
    <location>
        <position position="325"/>
    </location>
</feature>
<dbReference type="InterPro" id="IPR013762">
    <property type="entry name" value="Integrase-like_cat_sf"/>
</dbReference>
<reference evidence="3" key="1">
    <citation type="submission" date="2018-05" db="EMBL/GenBank/DDBJ databases">
        <authorList>
            <person name="Lanie J.A."/>
            <person name="Ng W.-L."/>
            <person name="Kazmierczak K.M."/>
            <person name="Andrzejewski T.M."/>
            <person name="Davidsen T.M."/>
            <person name="Wayne K.J."/>
            <person name="Tettelin H."/>
            <person name="Glass J.I."/>
            <person name="Rusch D."/>
            <person name="Podicherti R."/>
            <person name="Tsui H.-C.T."/>
            <person name="Winkler M.E."/>
        </authorList>
    </citation>
    <scope>NUCLEOTIDE SEQUENCE</scope>
</reference>